<proteinExistence type="predicted"/>
<dbReference type="InterPro" id="IPR017441">
    <property type="entry name" value="Protein_kinase_ATP_BS"/>
</dbReference>
<dbReference type="SMART" id="SM00220">
    <property type="entry name" value="S_TKc"/>
    <property type="match status" value="1"/>
</dbReference>
<feature type="compositionally biased region" description="Basic and acidic residues" evidence="10">
    <location>
        <begin position="585"/>
        <end position="594"/>
    </location>
</feature>
<dbReference type="PROSITE" id="PS50011">
    <property type="entry name" value="PROTEIN_KINASE_DOM"/>
    <property type="match status" value="1"/>
</dbReference>
<feature type="region of interest" description="Disordered" evidence="10">
    <location>
        <begin position="567"/>
        <end position="594"/>
    </location>
</feature>
<evidence type="ECO:0000256" key="7">
    <source>
        <dbReference type="ARBA" id="ARBA00047899"/>
    </source>
</evidence>
<dbReference type="GO" id="GO:0035556">
    <property type="term" value="P:intracellular signal transduction"/>
    <property type="evidence" value="ECO:0007669"/>
    <property type="project" value="TreeGrafter"/>
</dbReference>
<evidence type="ECO:0000313" key="12">
    <source>
        <dbReference type="EMBL" id="PRP81323.1"/>
    </source>
</evidence>
<evidence type="ECO:0000256" key="3">
    <source>
        <dbReference type="ARBA" id="ARBA00022679"/>
    </source>
</evidence>
<dbReference type="InterPro" id="IPR000719">
    <property type="entry name" value="Prot_kinase_dom"/>
</dbReference>
<keyword evidence="4 9" id="KW-0547">Nucleotide-binding</keyword>
<keyword evidence="5" id="KW-0418">Kinase</keyword>
<dbReference type="PROSITE" id="PS00108">
    <property type="entry name" value="PROTEIN_KINASE_ST"/>
    <property type="match status" value="1"/>
</dbReference>
<feature type="binding site" evidence="9">
    <location>
        <position position="980"/>
    </location>
    <ligand>
        <name>ATP</name>
        <dbReference type="ChEBI" id="CHEBI:30616"/>
    </ligand>
</feature>
<dbReference type="InParanoid" id="A0A2P6NBL5"/>
<evidence type="ECO:0000256" key="6">
    <source>
        <dbReference type="ARBA" id="ARBA00022840"/>
    </source>
</evidence>
<dbReference type="EC" id="2.7.11.1" evidence="1"/>
<dbReference type="CDD" id="cd14003">
    <property type="entry name" value="STKc_AMPK-like"/>
    <property type="match status" value="1"/>
</dbReference>
<dbReference type="Pfam" id="PF00069">
    <property type="entry name" value="Pkinase"/>
    <property type="match status" value="1"/>
</dbReference>
<comment type="catalytic activity">
    <reaction evidence="7">
        <text>L-threonyl-[protein] + ATP = O-phospho-L-threonyl-[protein] + ADP + H(+)</text>
        <dbReference type="Rhea" id="RHEA:46608"/>
        <dbReference type="Rhea" id="RHEA-COMP:11060"/>
        <dbReference type="Rhea" id="RHEA-COMP:11605"/>
        <dbReference type="ChEBI" id="CHEBI:15378"/>
        <dbReference type="ChEBI" id="CHEBI:30013"/>
        <dbReference type="ChEBI" id="CHEBI:30616"/>
        <dbReference type="ChEBI" id="CHEBI:61977"/>
        <dbReference type="ChEBI" id="CHEBI:456216"/>
        <dbReference type="EC" id="2.7.11.1"/>
    </reaction>
</comment>
<feature type="region of interest" description="Disordered" evidence="10">
    <location>
        <begin position="331"/>
        <end position="357"/>
    </location>
</feature>
<keyword evidence="3" id="KW-0808">Transferase</keyword>
<keyword evidence="6 9" id="KW-0067">ATP-binding</keyword>
<dbReference type="STRING" id="1890364.A0A2P6NBL5"/>
<evidence type="ECO:0000256" key="10">
    <source>
        <dbReference type="SAM" id="MobiDB-lite"/>
    </source>
</evidence>
<accession>A0A2P6NBL5</accession>
<feature type="compositionally biased region" description="Basic and acidic residues" evidence="10">
    <location>
        <begin position="200"/>
        <end position="209"/>
    </location>
</feature>
<dbReference type="Gene3D" id="1.10.510.10">
    <property type="entry name" value="Transferase(Phosphotransferase) domain 1"/>
    <property type="match status" value="1"/>
</dbReference>
<dbReference type="FunFam" id="1.10.510.10:FF:000571">
    <property type="entry name" value="Maternal embryonic leucine zipper kinase"/>
    <property type="match status" value="1"/>
</dbReference>
<sequence length="1294" mass="150774">MSDLSGWISNLKSRVEERVERDFQDKYQQQPRPIERETKTSRSMASSDVDYTQRYGFYSQEEKVDDSKLFDAPVFSRSTPHRDADSDDDDNDDRVTPMMNLLRAEGGVTSLNRSLETDHLDARERELRDRLARYAKLLNPKEARRNLRYFTIAVTGEAVVSPRSMKSPRKDGAAAPTSISPKAKKPETRAARSVPTTPRKRTEETRESEVAQVPNFAVPKIPVKKTAAVKKPASSLPTTPRRREAPREDQLQVSAAAAILAENEAIAKKLRKDSQQRAEEESKRIEQLKARERAIAMEKEKARMEIEITRERQRQEEEMRRHAASEAIRLKREEETRSKALREQKRREVEEAKRREAETRRRRIIEDGLALLYSKVKLRHLRRCFTGEEPLQLMTSDRLIGWSTVVERTHSSVSKFIHVREWRNRSSVFHQWKMRASAKRSDRESKDYALRALHVQQMEQVASTFHARRIISKHFNKWLGRARMASEEAEVKRQHQLRKMKMDVFVQKQNQPQATVPPTNAPPEGFWSPMVSMNYPGMIPMAQAVPVMLPNGQMEMPMYYPQMPFSAPPSQVNTPRPNAPTPRPKAAENLDPETQKIRNAQLALDAKAEERRERRRILQEKAAQSKEEARMKQEEMKREEAEKRKAEERAIIKQRQQEREERAAAAEKKRIELEKQAKLEADNREKAIRHDTAKKMRWSFTRWKALVVYRQRMYRTASDMFMSKLLIRCFDQWMDFSAASRERKFEHARDHFRRQLLIRCSMMKMGEDVREAEGRFQCKMYRKFFEYWRAVYLQRTAEKRQKADIYSAGYQLRFYFRRWKEYVTDSREDRAKQERRQMLRGKVSSWITEHREVTQRNIKPIIHSNSNKAERTFYLEPFRLPRVDTFPQACEWQHPTQTLEPKGEPLLSDFHIAAYSYSSFYSTLTFTREISGLSRIFWVVSSHPDTKQEPWIVGRTIGQGSSSKVKLGVNMETGKKVALKIIPPDESKKKRLENEINLHSQINHPNIAKLIECLDVDDGSSCIVVEYVQGMDLLDYLYTRPLAKMSEKEAVSIFSQIASAVLHLHDNGVVHRDVKLENIMIDSKGVCKIIDFGLASSWTPLRLLKTPCGSPNYAAPELLLRQPYDGPKTDVWSLGVLLYSLVSGRIPWEGRQTKEQLNHAVRGEWSPLDNVSSDLQDLISLCLVVEPDSRATMDEVMAHTWLKRAEKEERTKRRLSGTIKGIMLVQDTRSFEENDFIQVAQPMTDEKINTEVTLLVSELKKSQHPDSNQEPIDYSDRYSLPRYQLRHVGLTGVF</sequence>
<evidence type="ECO:0000256" key="8">
    <source>
        <dbReference type="ARBA" id="ARBA00048679"/>
    </source>
</evidence>
<feature type="region of interest" description="Disordered" evidence="10">
    <location>
        <begin position="18"/>
        <end position="52"/>
    </location>
</feature>
<keyword evidence="2" id="KW-0723">Serine/threonine-protein kinase</keyword>
<dbReference type="GO" id="GO:0005524">
    <property type="term" value="F:ATP binding"/>
    <property type="evidence" value="ECO:0007669"/>
    <property type="project" value="UniProtKB-UniRule"/>
</dbReference>
<feature type="compositionally biased region" description="Polar residues" evidence="10">
    <location>
        <begin position="41"/>
        <end position="50"/>
    </location>
</feature>
<evidence type="ECO:0000256" key="5">
    <source>
        <dbReference type="ARBA" id="ARBA00022777"/>
    </source>
</evidence>
<gene>
    <name evidence="12" type="ORF">PROFUN_04558</name>
</gene>
<dbReference type="InterPro" id="IPR008271">
    <property type="entry name" value="Ser/Thr_kinase_AS"/>
</dbReference>
<dbReference type="Proteomes" id="UP000241769">
    <property type="component" value="Unassembled WGS sequence"/>
</dbReference>
<protein>
    <recommendedName>
        <fullName evidence="1">non-specific serine/threonine protein kinase</fullName>
        <ecNumber evidence="1">2.7.11.1</ecNumber>
    </recommendedName>
</protein>
<evidence type="ECO:0000256" key="9">
    <source>
        <dbReference type="PROSITE-ProRule" id="PRU10141"/>
    </source>
</evidence>
<dbReference type="InterPro" id="IPR011009">
    <property type="entry name" value="Kinase-like_dom_sf"/>
</dbReference>
<dbReference type="EMBL" id="MDYQ01000128">
    <property type="protein sequence ID" value="PRP81323.1"/>
    <property type="molecule type" value="Genomic_DNA"/>
</dbReference>
<dbReference type="SUPFAM" id="SSF56112">
    <property type="entry name" value="Protein kinase-like (PK-like)"/>
    <property type="match status" value="1"/>
</dbReference>
<dbReference type="PANTHER" id="PTHR24346">
    <property type="entry name" value="MAP/MICROTUBULE AFFINITY-REGULATING KINASE"/>
    <property type="match status" value="1"/>
</dbReference>
<evidence type="ECO:0000256" key="1">
    <source>
        <dbReference type="ARBA" id="ARBA00012513"/>
    </source>
</evidence>
<feature type="region of interest" description="Disordered" evidence="10">
    <location>
        <begin position="74"/>
        <end position="93"/>
    </location>
</feature>
<reference evidence="12 13" key="1">
    <citation type="journal article" date="2018" name="Genome Biol. Evol.">
        <title>Multiple Roots of Fruiting Body Formation in Amoebozoa.</title>
        <authorList>
            <person name="Hillmann F."/>
            <person name="Forbes G."/>
            <person name="Novohradska S."/>
            <person name="Ferling I."/>
            <person name="Riege K."/>
            <person name="Groth M."/>
            <person name="Westermann M."/>
            <person name="Marz M."/>
            <person name="Spaller T."/>
            <person name="Winckler T."/>
            <person name="Schaap P."/>
            <person name="Glockner G."/>
        </authorList>
    </citation>
    <scope>NUCLEOTIDE SEQUENCE [LARGE SCALE GENOMIC DNA]</scope>
    <source>
        <strain evidence="12 13">Jena</strain>
    </source>
</reference>
<organism evidence="12 13">
    <name type="scientific">Planoprotostelium fungivorum</name>
    <dbReference type="NCBI Taxonomy" id="1890364"/>
    <lineage>
        <taxon>Eukaryota</taxon>
        <taxon>Amoebozoa</taxon>
        <taxon>Evosea</taxon>
        <taxon>Variosea</taxon>
        <taxon>Cavosteliida</taxon>
        <taxon>Cavosteliaceae</taxon>
        <taxon>Planoprotostelium</taxon>
    </lineage>
</organism>
<name>A0A2P6NBL5_9EUKA</name>
<evidence type="ECO:0000256" key="2">
    <source>
        <dbReference type="ARBA" id="ARBA00022527"/>
    </source>
</evidence>
<dbReference type="PANTHER" id="PTHR24346:SF82">
    <property type="entry name" value="KP78A-RELATED"/>
    <property type="match status" value="1"/>
</dbReference>
<feature type="compositionally biased region" description="Basic and acidic residues" evidence="10">
    <location>
        <begin position="241"/>
        <end position="250"/>
    </location>
</feature>
<evidence type="ECO:0000259" key="11">
    <source>
        <dbReference type="PROSITE" id="PS50011"/>
    </source>
</evidence>
<evidence type="ECO:0000256" key="4">
    <source>
        <dbReference type="ARBA" id="ARBA00022741"/>
    </source>
</evidence>
<feature type="domain" description="Protein kinase" evidence="11">
    <location>
        <begin position="951"/>
        <end position="1202"/>
    </location>
</feature>
<dbReference type="PROSITE" id="PS00107">
    <property type="entry name" value="PROTEIN_KINASE_ATP"/>
    <property type="match status" value="1"/>
</dbReference>
<feature type="region of interest" description="Disordered" evidence="10">
    <location>
        <begin position="161"/>
        <end position="250"/>
    </location>
</feature>
<comment type="catalytic activity">
    <reaction evidence="8">
        <text>L-seryl-[protein] + ATP = O-phospho-L-seryl-[protein] + ADP + H(+)</text>
        <dbReference type="Rhea" id="RHEA:17989"/>
        <dbReference type="Rhea" id="RHEA-COMP:9863"/>
        <dbReference type="Rhea" id="RHEA-COMP:11604"/>
        <dbReference type="ChEBI" id="CHEBI:15378"/>
        <dbReference type="ChEBI" id="CHEBI:29999"/>
        <dbReference type="ChEBI" id="CHEBI:30616"/>
        <dbReference type="ChEBI" id="CHEBI:83421"/>
        <dbReference type="ChEBI" id="CHEBI:456216"/>
        <dbReference type="EC" id="2.7.11.1"/>
    </reaction>
</comment>
<feature type="region of interest" description="Disordered" evidence="10">
    <location>
        <begin position="619"/>
        <end position="644"/>
    </location>
</feature>
<evidence type="ECO:0000313" key="13">
    <source>
        <dbReference type="Proteomes" id="UP000241769"/>
    </source>
</evidence>
<keyword evidence="13" id="KW-1185">Reference proteome</keyword>
<comment type="caution">
    <text evidence="12">The sequence shown here is derived from an EMBL/GenBank/DDBJ whole genome shotgun (WGS) entry which is preliminary data.</text>
</comment>
<dbReference type="GO" id="GO:0005737">
    <property type="term" value="C:cytoplasm"/>
    <property type="evidence" value="ECO:0007669"/>
    <property type="project" value="TreeGrafter"/>
</dbReference>
<dbReference type="GO" id="GO:0004674">
    <property type="term" value="F:protein serine/threonine kinase activity"/>
    <property type="evidence" value="ECO:0007669"/>
    <property type="project" value="UniProtKB-KW"/>
</dbReference>
<feature type="compositionally biased region" description="Low complexity" evidence="10">
    <location>
        <begin position="217"/>
        <end position="239"/>
    </location>
</feature>
<dbReference type="CDD" id="cd06503">
    <property type="entry name" value="ATP-synt_Fo_b"/>
    <property type="match status" value="1"/>
</dbReference>